<name>A0A9Q0W1L5_9ROSI</name>
<keyword evidence="2" id="KW-0806">Transcription termination</keyword>
<evidence type="ECO:0000256" key="3">
    <source>
        <dbReference type="ARBA" id="ARBA00022946"/>
    </source>
</evidence>
<gene>
    <name evidence="4" type="ORF">OIU74_025104</name>
</gene>
<dbReference type="InterPro" id="IPR038538">
    <property type="entry name" value="MTERF_sf"/>
</dbReference>
<evidence type="ECO:0000313" key="5">
    <source>
        <dbReference type="Proteomes" id="UP001151752"/>
    </source>
</evidence>
<keyword evidence="3" id="KW-0809">Transit peptide</keyword>
<dbReference type="PANTHER" id="PTHR13068">
    <property type="entry name" value="CGI-12 PROTEIN-RELATED"/>
    <property type="match status" value="1"/>
</dbReference>
<protein>
    <submittedName>
        <fullName evidence="4">CGI-12 PROTEIN-RELATED</fullName>
    </submittedName>
</protein>
<reference evidence="4" key="1">
    <citation type="submission" date="2022-11" db="EMBL/GenBank/DDBJ databases">
        <authorList>
            <person name="Hyden B.L."/>
            <person name="Feng K."/>
            <person name="Yates T."/>
            <person name="Jawdy S."/>
            <person name="Smart L.B."/>
            <person name="Muchero W."/>
        </authorList>
    </citation>
    <scope>NUCLEOTIDE SEQUENCE</scope>
    <source>
        <tissue evidence="4">Shoot tip</tissue>
    </source>
</reference>
<dbReference type="Proteomes" id="UP001151752">
    <property type="component" value="Chromosome 18"/>
</dbReference>
<sequence>MVRSTATLHHLTASAPAPFKPKPRFLSSNQSLYRKQISLSTLLQRYGFPPSRLHTFLSRNHFLLNSNLHDTEKSLVMLTSSFKIPHKSVVSLISDCPGVLDLDFLKRWEFGFSKFADLGVSSLLIKTVLEHSKKFQIGPDRFNETLKVLRGLGFSESTTRRVLEGFPGVIALKEWFGIENRLMPLLNEFKDLGFSEDLVRKEIIREPRILSMEVGELSRCLDLIRSLKCREPIKLKILSEGTFRAGFKVKLRVDCLCKHQLIHREALKILWKEPRVILYEIDDIEKKIDFVVKTMGFSVGCLVDVPEYLGVNFEKQIVPRYKVLEYLRAKGGLGDEVGLKAMINLSDVQVKKQHPTGLWKLLKPQQRDPNSVEDVKNMKSFMEGLS</sequence>
<dbReference type="PANTHER" id="PTHR13068:SF23">
    <property type="entry name" value="TRANSCRIPTION TERMINATION FACTOR MTERF15, MITOCHONDRIAL"/>
    <property type="match status" value="1"/>
</dbReference>
<accession>A0A9Q0W1L5</accession>
<evidence type="ECO:0000313" key="4">
    <source>
        <dbReference type="EMBL" id="KAJ6758361.1"/>
    </source>
</evidence>
<evidence type="ECO:0000256" key="2">
    <source>
        <dbReference type="ARBA" id="ARBA00022472"/>
    </source>
</evidence>
<dbReference type="AlphaFoldDB" id="A0A9Q0W1L5"/>
<dbReference type="GO" id="GO:0006353">
    <property type="term" value="P:DNA-templated transcription termination"/>
    <property type="evidence" value="ECO:0007669"/>
    <property type="project" value="UniProtKB-KW"/>
</dbReference>
<dbReference type="EMBL" id="JAPFFM010000006">
    <property type="protein sequence ID" value="KAJ6758361.1"/>
    <property type="molecule type" value="Genomic_DNA"/>
</dbReference>
<evidence type="ECO:0000256" key="1">
    <source>
        <dbReference type="ARBA" id="ARBA00007692"/>
    </source>
</evidence>
<dbReference type="Pfam" id="PF02536">
    <property type="entry name" value="mTERF"/>
    <property type="match status" value="1"/>
</dbReference>
<dbReference type="Gene3D" id="1.25.70.10">
    <property type="entry name" value="Transcription termination factor 3, mitochondrial"/>
    <property type="match status" value="2"/>
</dbReference>
<dbReference type="SMART" id="SM00733">
    <property type="entry name" value="Mterf"/>
    <property type="match status" value="7"/>
</dbReference>
<reference evidence="4" key="2">
    <citation type="journal article" date="2023" name="Int. J. Mol. Sci.">
        <title>De Novo Assembly and Annotation of 11 Diverse Shrub Willow (Salix) Genomes Reveals Novel Gene Organization in Sex-Linked Regions.</title>
        <authorList>
            <person name="Hyden B."/>
            <person name="Feng K."/>
            <person name="Yates T.B."/>
            <person name="Jawdy S."/>
            <person name="Cereghino C."/>
            <person name="Smart L.B."/>
            <person name="Muchero W."/>
        </authorList>
    </citation>
    <scope>NUCLEOTIDE SEQUENCE</scope>
    <source>
        <tissue evidence="4">Shoot tip</tissue>
    </source>
</reference>
<dbReference type="GO" id="GO:0003676">
    <property type="term" value="F:nucleic acid binding"/>
    <property type="evidence" value="ECO:0007669"/>
    <property type="project" value="InterPro"/>
</dbReference>
<keyword evidence="2" id="KW-0805">Transcription regulation</keyword>
<organism evidence="4 5">
    <name type="scientific">Salix koriyanagi</name>
    <dbReference type="NCBI Taxonomy" id="2511006"/>
    <lineage>
        <taxon>Eukaryota</taxon>
        <taxon>Viridiplantae</taxon>
        <taxon>Streptophyta</taxon>
        <taxon>Embryophyta</taxon>
        <taxon>Tracheophyta</taxon>
        <taxon>Spermatophyta</taxon>
        <taxon>Magnoliopsida</taxon>
        <taxon>eudicotyledons</taxon>
        <taxon>Gunneridae</taxon>
        <taxon>Pentapetalae</taxon>
        <taxon>rosids</taxon>
        <taxon>fabids</taxon>
        <taxon>Malpighiales</taxon>
        <taxon>Salicaceae</taxon>
        <taxon>Saliceae</taxon>
        <taxon>Salix</taxon>
    </lineage>
</organism>
<comment type="similarity">
    <text evidence="1">Belongs to the mTERF family.</text>
</comment>
<comment type="caution">
    <text evidence="4">The sequence shown here is derived from an EMBL/GenBank/DDBJ whole genome shotgun (WGS) entry which is preliminary data.</text>
</comment>
<proteinExistence type="inferred from homology"/>
<keyword evidence="5" id="KW-1185">Reference proteome</keyword>
<keyword evidence="2" id="KW-0804">Transcription</keyword>
<dbReference type="InterPro" id="IPR003690">
    <property type="entry name" value="MTERF"/>
</dbReference>